<keyword evidence="4" id="KW-1185">Reference proteome</keyword>
<dbReference type="PANTHER" id="PTHR21662">
    <property type="entry name" value="RECEPTOR PROTEIN-TYROSINE KINASE"/>
    <property type="match status" value="1"/>
</dbReference>
<dbReference type="InterPro" id="IPR000494">
    <property type="entry name" value="Rcpt_L-dom"/>
</dbReference>
<keyword evidence="1" id="KW-0472">Membrane</keyword>
<sequence length="535" mass="61006">MDAFRSVLHIDGSLQIRDTKNLGNIDFFSQLHTIGNWELDEPALQIVNNTGLISFDCESLVSLQSSDRAVAVIEENPDLSQFTKQWLQLISHPMYLDIEGVEISICRFNTSSVSSIKVIAFSISVGDSFLYVSRVLVAACVIVFFLVIILGVIASVLRRLYNVYVIKLIAKTFNVTEDVDLDEQQKARLRKYANEVLHQSLADWKSYCDYVIIQPQRDPTYHKKPKKSVDLRKAEAQLRMMHIKMNQKRGPLRLAKLPEQRASLAEPVAEKRRQVKLTSEQEEAFAVCTRNDDDDHNLAWSGDLFSAFHKIFIGDDQGKVLRREIPTKAGEQRRLTNPFGSEIHMECKDAFIVSTNVLEFQLTVKRMYQTRNDNTISQVFTTRPMLYNGWPDDSFPKDLKALQKLLLSISLDSNRPTIVIGKSTDASCELFWMMNLVVKSVMGRATMARLSSILEACLILLSPGFLTSHHFLFLLKFVLSWSSSVGVLTDQQREGESKCIRPLKFVRNCFVDWNSIAREWLGHKKLPTYAGRNAE</sequence>
<evidence type="ECO:0000256" key="1">
    <source>
        <dbReference type="SAM" id="Phobius"/>
    </source>
</evidence>
<evidence type="ECO:0000313" key="4">
    <source>
        <dbReference type="Proteomes" id="UP000024635"/>
    </source>
</evidence>
<accession>A0A016V4X1</accession>
<comment type="caution">
    <text evidence="3">The sequence shown here is derived from an EMBL/GenBank/DDBJ whole genome shotgun (WGS) entry which is preliminary data.</text>
</comment>
<dbReference type="SUPFAM" id="SSF52058">
    <property type="entry name" value="L domain-like"/>
    <property type="match status" value="1"/>
</dbReference>
<reference evidence="4" key="1">
    <citation type="journal article" date="2015" name="Nat. Genet.">
        <title>The genome and transcriptome of the zoonotic hookworm Ancylostoma ceylanicum identify infection-specific gene families.</title>
        <authorList>
            <person name="Schwarz E.M."/>
            <person name="Hu Y."/>
            <person name="Antoshechkin I."/>
            <person name="Miller M.M."/>
            <person name="Sternberg P.W."/>
            <person name="Aroian R.V."/>
        </authorList>
    </citation>
    <scope>NUCLEOTIDE SEQUENCE</scope>
    <source>
        <strain evidence="4">HY135</strain>
    </source>
</reference>
<feature type="transmembrane region" description="Helical" evidence="1">
    <location>
        <begin position="135"/>
        <end position="157"/>
    </location>
</feature>
<feature type="domain" description="Receptor L-domain" evidence="2">
    <location>
        <begin position="3"/>
        <end position="83"/>
    </location>
</feature>
<dbReference type="AlphaFoldDB" id="A0A016V4X1"/>
<evidence type="ECO:0000313" key="3">
    <source>
        <dbReference type="EMBL" id="EYC22311.1"/>
    </source>
</evidence>
<gene>
    <name evidence="3" type="primary">Acey_s0017.g3276</name>
    <name evidence="3" type="ORF">Y032_0017g3276</name>
</gene>
<evidence type="ECO:0000259" key="2">
    <source>
        <dbReference type="Pfam" id="PF01030"/>
    </source>
</evidence>
<keyword evidence="1" id="KW-1133">Transmembrane helix</keyword>
<proteinExistence type="predicted"/>
<organism evidence="3 4">
    <name type="scientific">Ancylostoma ceylanicum</name>
    <dbReference type="NCBI Taxonomy" id="53326"/>
    <lineage>
        <taxon>Eukaryota</taxon>
        <taxon>Metazoa</taxon>
        <taxon>Ecdysozoa</taxon>
        <taxon>Nematoda</taxon>
        <taxon>Chromadorea</taxon>
        <taxon>Rhabditida</taxon>
        <taxon>Rhabditina</taxon>
        <taxon>Rhabditomorpha</taxon>
        <taxon>Strongyloidea</taxon>
        <taxon>Ancylostomatidae</taxon>
        <taxon>Ancylostomatinae</taxon>
        <taxon>Ancylostoma</taxon>
    </lineage>
</organism>
<dbReference type="InterPro" id="IPR053079">
    <property type="entry name" value="SPS2_domain"/>
</dbReference>
<dbReference type="Gene3D" id="3.80.20.20">
    <property type="entry name" value="Receptor L-domain"/>
    <property type="match status" value="1"/>
</dbReference>
<dbReference type="EMBL" id="JARK01001353">
    <property type="protein sequence ID" value="EYC22311.1"/>
    <property type="molecule type" value="Genomic_DNA"/>
</dbReference>
<protein>
    <recommendedName>
        <fullName evidence="2">Receptor L-domain domain-containing protein</fullName>
    </recommendedName>
</protein>
<name>A0A016V4X1_9BILA</name>
<dbReference type="OrthoDB" id="5875273at2759"/>
<feature type="transmembrane region" description="Helical" evidence="1">
    <location>
        <begin position="447"/>
        <end position="465"/>
    </location>
</feature>
<keyword evidence="1" id="KW-0812">Transmembrane</keyword>
<dbReference type="Proteomes" id="UP000024635">
    <property type="component" value="Unassembled WGS sequence"/>
</dbReference>
<dbReference type="Pfam" id="PF01030">
    <property type="entry name" value="Recep_L_domain"/>
    <property type="match status" value="1"/>
</dbReference>
<dbReference type="InterPro" id="IPR036941">
    <property type="entry name" value="Rcpt_L-dom_sf"/>
</dbReference>
<dbReference type="PANTHER" id="PTHR21662:SF59">
    <property type="entry name" value="RECEPTOR PROTEIN-TYROSINE KINASE"/>
    <property type="match status" value="1"/>
</dbReference>